<name>A0A1M5WR83_9BACT</name>
<dbReference type="EMBL" id="FQXS01000014">
    <property type="protein sequence ID" value="SHH90135.1"/>
    <property type="molecule type" value="Genomic_DNA"/>
</dbReference>
<dbReference type="EC" id="2.3.1.275" evidence="10"/>
<evidence type="ECO:0000313" key="12">
    <source>
        <dbReference type="Proteomes" id="UP000184139"/>
    </source>
</evidence>
<gene>
    <name evidence="10" type="primary">plsY</name>
    <name evidence="11" type="ORF">SAMN02745124_02482</name>
</gene>
<evidence type="ECO:0000256" key="1">
    <source>
        <dbReference type="ARBA" id="ARBA00022475"/>
    </source>
</evidence>
<feature type="transmembrane region" description="Helical" evidence="10">
    <location>
        <begin position="92"/>
        <end position="117"/>
    </location>
</feature>
<keyword evidence="4 10" id="KW-0812">Transmembrane</keyword>
<feature type="transmembrane region" description="Helical" evidence="10">
    <location>
        <begin position="156"/>
        <end position="177"/>
    </location>
</feature>
<reference evidence="11 12" key="1">
    <citation type="submission" date="2016-11" db="EMBL/GenBank/DDBJ databases">
        <authorList>
            <person name="Jaros S."/>
            <person name="Januszkiewicz K."/>
            <person name="Wedrychowicz H."/>
        </authorList>
    </citation>
    <scope>NUCLEOTIDE SEQUENCE [LARGE SCALE GENOMIC DNA]</scope>
    <source>
        <strain evidence="11 12">DSM 9705</strain>
    </source>
</reference>
<accession>A0A1M5WR83</accession>
<comment type="function">
    <text evidence="10">Catalyzes the transfer of an acyl group from acyl-phosphate (acyl-PO(4)) to glycerol-3-phosphate (G3P) to form lysophosphatidic acid (LPA). This enzyme utilizes acyl-phosphate as fatty acyl donor, but not acyl-CoA or acyl-ACP.</text>
</comment>
<dbReference type="PANTHER" id="PTHR30309:SF0">
    <property type="entry name" value="GLYCEROL-3-PHOSPHATE ACYLTRANSFERASE-RELATED"/>
    <property type="match status" value="1"/>
</dbReference>
<comment type="subcellular location">
    <subcellularLocation>
        <location evidence="10">Cell membrane</location>
        <topology evidence="10">Multi-pass membrane protein</topology>
    </subcellularLocation>
</comment>
<comment type="subunit">
    <text evidence="10">Probably interacts with PlsX.</text>
</comment>
<evidence type="ECO:0000256" key="10">
    <source>
        <dbReference type="HAMAP-Rule" id="MF_01043"/>
    </source>
</evidence>
<feature type="transmembrane region" description="Helical" evidence="10">
    <location>
        <begin position="123"/>
        <end position="144"/>
    </location>
</feature>
<dbReference type="Proteomes" id="UP000184139">
    <property type="component" value="Unassembled WGS sequence"/>
</dbReference>
<keyword evidence="3 10" id="KW-0808">Transferase</keyword>
<proteinExistence type="inferred from homology"/>
<dbReference type="SMART" id="SM01207">
    <property type="entry name" value="G3P_acyltransf"/>
    <property type="match status" value="1"/>
</dbReference>
<evidence type="ECO:0000256" key="5">
    <source>
        <dbReference type="ARBA" id="ARBA00022989"/>
    </source>
</evidence>
<comment type="catalytic activity">
    <reaction evidence="10">
        <text>an acyl phosphate + sn-glycerol 3-phosphate = a 1-acyl-sn-glycero-3-phosphate + phosphate</text>
        <dbReference type="Rhea" id="RHEA:34075"/>
        <dbReference type="ChEBI" id="CHEBI:43474"/>
        <dbReference type="ChEBI" id="CHEBI:57597"/>
        <dbReference type="ChEBI" id="CHEBI:57970"/>
        <dbReference type="ChEBI" id="CHEBI:59918"/>
        <dbReference type="EC" id="2.3.1.275"/>
    </reaction>
</comment>
<dbReference type="GO" id="GO:0043772">
    <property type="term" value="F:acyl-phosphate glycerol-3-phosphate acyltransferase activity"/>
    <property type="evidence" value="ECO:0007669"/>
    <property type="project" value="UniProtKB-UniRule"/>
</dbReference>
<dbReference type="AlphaFoldDB" id="A0A1M5WR83"/>
<keyword evidence="1 10" id="KW-1003">Cell membrane</keyword>
<feature type="transmembrane region" description="Helical" evidence="10">
    <location>
        <begin position="197"/>
        <end position="219"/>
    </location>
</feature>
<dbReference type="UniPathway" id="UPA00085"/>
<protein>
    <recommendedName>
        <fullName evidence="10">Glycerol-3-phosphate acyltransferase</fullName>
    </recommendedName>
    <alternativeName>
        <fullName evidence="10">Acyl-PO4 G3P acyltransferase</fullName>
    </alternativeName>
    <alternativeName>
        <fullName evidence="10">Acyl-phosphate--glycerol-3-phosphate acyltransferase</fullName>
    </alternativeName>
    <alternativeName>
        <fullName evidence="10">G3P acyltransferase</fullName>
        <shortName evidence="10">GPAT</shortName>
        <ecNumber evidence="10">2.3.1.275</ecNumber>
    </alternativeName>
    <alternativeName>
        <fullName evidence="10">Lysophosphatidic acid synthase</fullName>
        <shortName evidence="10">LPA synthase</shortName>
    </alternativeName>
</protein>
<feature type="transmembrane region" description="Helical" evidence="10">
    <location>
        <begin position="45"/>
        <end position="63"/>
    </location>
</feature>
<dbReference type="GO" id="GO:0005886">
    <property type="term" value="C:plasma membrane"/>
    <property type="evidence" value="ECO:0007669"/>
    <property type="project" value="UniProtKB-SubCell"/>
</dbReference>
<keyword evidence="6 10" id="KW-0443">Lipid metabolism</keyword>
<evidence type="ECO:0000313" key="11">
    <source>
        <dbReference type="EMBL" id="SHH90135.1"/>
    </source>
</evidence>
<comment type="similarity">
    <text evidence="10">Belongs to the PlsY family.</text>
</comment>
<dbReference type="Pfam" id="PF02660">
    <property type="entry name" value="G3P_acyltransf"/>
    <property type="match status" value="1"/>
</dbReference>
<dbReference type="PANTHER" id="PTHR30309">
    <property type="entry name" value="INNER MEMBRANE PROTEIN YGIH"/>
    <property type="match status" value="1"/>
</dbReference>
<dbReference type="InterPro" id="IPR003811">
    <property type="entry name" value="G3P_acylTferase_PlsY"/>
</dbReference>
<organism evidence="11 12">
    <name type="scientific">Desulfofustis glycolicus DSM 9705</name>
    <dbReference type="NCBI Taxonomy" id="1121409"/>
    <lineage>
        <taxon>Bacteria</taxon>
        <taxon>Pseudomonadati</taxon>
        <taxon>Thermodesulfobacteriota</taxon>
        <taxon>Desulfobulbia</taxon>
        <taxon>Desulfobulbales</taxon>
        <taxon>Desulfocapsaceae</taxon>
        <taxon>Desulfofustis</taxon>
    </lineage>
</organism>
<keyword evidence="12" id="KW-1185">Reference proteome</keyword>
<dbReference type="HAMAP" id="MF_01043">
    <property type="entry name" value="PlsY"/>
    <property type="match status" value="1"/>
</dbReference>
<keyword evidence="5 10" id="KW-1133">Transmembrane helix</keyword>
<dbReference type="GO" id="GO:0008654">
    <property type="term" value="P:phospholipid biosynthetic process"/>
    <property type="evidence" value="ECO:0007669"/>
    <property type="project" value="UniProtKB-UniRule"/>
</dbReference>
<dbReference type="RefSeq" id="WP_244155846.1">
    <property type="nucleotide sequence ID" value="NZ_FQXS01000014.1"/>
</dbReference>
<evidence type="ECO:0000256" key="3">
    <source>
        <dbReference type="ARBA" id="ARBA00022679"/>
    </source>
</evidence>
<dbReference type="NCBIfam" id="TIGR00023">
    <property type="entry name" value="glycerol-3-phosphate 1-O-acyltransferase PlsY"/>
    <property type="match status" value="1"/>
</dbReference>
<evidence type="ECO:0000256" key="7">
    <source>
        <dbReference type="ARBA" id="ARBA00023136"/>
    </source>
</evidence>
<dbReference type="STRING" id="1121409.SAMN02745124_02482"/>
<sequence>MVIAAPAPWALQSCCFVDGETVNWRPAGTISQHHARGIIDYIMNILWPIASYLIGAIPFGLLVGRLAGIDVRTAGSGNIGATNVNRLLGKKFGVITLVLDCLKGFLPIFLATLLLPAGPYRHWLVLLCGILSVVGHMFPIYLGFKGGKGVATALGVFLFLSPPVIAISLTVFIGVVLSSGFVSAGSLAASALFPCWLFFFGHPPATVLAGGIVAALIWLKHHENIGRLWRREEKTWKRR</sequence>
<comment type="pathway">
    <text evidence="10">Lipid metabolism; phospholipid metabolism.</text>
</comment>
<evidence type="ECO:0000256" key="6">
    <source>
        <dbReference type="ARBA" id="ARBA00023098"/>
    </source>
</evidence>
<keyword evidence="9 10" id="KW-1208">Phospholipid metabolism</keyword>
<keyword evidence="8 10" id="KW-0594">Phospholipid biosynthesis</keyword>
<evidence type="ECO:0000256" key="2">
    <source>
        <dbReference type="ARBA" id="ARBA00022516"/>
    </source>
</evidence>
<evidence type="ECO:0000256" key="9">
    <source>
        <dbReference type="ARBA" id="ARBA00023264"/>
    </source>
</evidence>
<evidence type="ECO:0000256" key="4">
    <source>
        <dbReference type="ARBA" id="ARBA00022692"/>
    </source>
</evidence>
<keyword evidence="11" id="KW-0012">Acyltransferase</keyword>
<keyword evidence="7 10" id="KW-0472">Membrane</keyword>
<keyword evidence="2 10" id="KW-0444">Lipid biosynthesis</keyword>
<evidence type="ECO:0000256" key="8">
    <source>
        <dbReference type="ARBA" id="ARBA00023209"/>
    </source>
</evidence>